<evidence type="ECO:0000313" key="2">
    <source>
        <dbReference type="EMBL" id="RLP75620.1"/>
    </source>
</evidence>
<sequence length="270" mass="27861">MTEHAPIAGLTGWTSTPFTAADITHDVFERGEGPGVVLLPEIPGMTPEVMGFATHLVEAGFHVAIPSLFGTPGRPASTGYLVSAVAKMCVSTEFRAFAVGAHRPVADFVRALAANLDARTPGPGVGVIGMCFTGGFALAAATSTSVLAAVMSQPAAPFPVSRARRIDPTMSPDELARVAERAAAGSVCALGLRFSEDGTVPRERFATIEAALGDAFDVIELDSSPGNPGGFSRGAHSVLTGEVREVPGHPAAAARERTVEFLRTRLTPAA</sequence>
<dbReference type="Proteomes" id="UP000272503">
    <property type="component" value="Unassembled WGS sequence"/>
</dbReference>
<dbReference type="InterPro" id="IPR029058">
    <property type="entry name" value="AB_hydrolase_fold"/>
</dbReference>
<gene>
    <name evidence="2" type="ORF">D9V32_09105</name>
</gene>
<name>A0A3L7A706_9MICO</name>
<accession>A0A3L7A706</accession>
<dbReference type="PANTHER" id="PTHR46623">
    <property type="entry name" value="CARBOXYMETHYLENEBUTENOLIDASE-RELATED"/>
    <property type="match status" value="1"/>
</dbReference>
<feature type="domain" description="Dienelactone hydrolase" evidence="1">
    <location>
        <begin position="33"/>
        <end position="263"/>
    </location>
</feature>
<dbReference type="RefSeq" id="WP_121648592.1">
    <property type="nucleotide sequence ID" value="NZ_RCUX01000006.1"/>
</dbReference>
<keyword evidence="2" id="KW-0378">Hydrolase</keyword>
<evidence type="ECO:0000259" key="1">
    <source>
        <dbReference type="Pfam" id="PF01738"/>
    </source>
</evidence>
<dbReference type="OrthoDB" id="3208682at2"/>
<dbReference type="Gene3D" id="3.40.50.1820">
    <property type="entry name" value="alpha/beta hydrolase"/>
    <property type="match status" value="1"/>
</dbReference>
<dbReference type="EMBL" id="RCUX01000006">
    <property type="protein sequence ID" value="RLP75620.1"/>
    <property type="molecule type" value="Genomic_DNA"/>
</dbReference>
<keyword evidence="3" id="KW-1185">Reference proteome</keyword>
<organism evidence="2 3">
    <name type="scientific">Mycetocola tolaasinivorans</name>
    <dbReference type="NCBI Taxonomy" id="76635"/>
    <lineage>
        <taxon>Bacteria</taxon>
        <taxon>Bacillati</taxon>
        <taxon>Actinomycetota</taxon>
        <taxon>Actinomycetes</taxon>
        <taxon>Micrococcales</taxon>
        <taxon>Microbacteriaceae</taxon>
        <taxon>Mycetocola</taxon>
    </lineage>
</organism>
<protein>
    <submittedName>
        <fullName evidence="2">Dienelactone hydrolase</fullName>
    </submittedName>
</protein>
<reference evidence="2 3" key="1">
    <citation type="submission" date="2018-10" db="EMBL/GenBank/DDBJ databases">
        <authorList>
            <person name="Li J."/>
        </authorList>
    </citation>
    <scope>NUCLEOTIDE SEQUENCE [LARGE SCALE GENOMIC DNA]</scope>
    <source>
        <strain evidence="2 3">IF 016277</strain>
    </source>
</reference>
<dbReference type="AlphaFoldDB" id="A0A3L7A706"/>
<dbReference type="InterPro" id="IPR002925">
    <property type="entry name" value="Dienelactn_hydro"/>
</dbReference>
<dbReference type="PANTHER" id="PTHR46623:SF6">
    <property type="entry name" value="ALPHA_BETA-HYDROLASES SUPERFAMILY PROTEIN"/>
    <property type="match status" value="1"/>
</dbReference>
<dbReference type="Pfam" id="PF01738">
    <property type="entry name" value="DLH"/>
    <property type="match status" value="1"/>
</dbReference>
<dbReference type="GO" id="GO:0016787">
    <property type="term" value="F:hydrolase activity"/>
    <property type="evidence" value="ECO:0007669"/>
    <property type="project" value="UniProtKB-KW"/>
</dbReference>
<dbReference type="InterPro" id="IPR051049">
    <property type="entry name" value="Dienelactone_hydrolase-like"/>
</dbReference>
<evidence type="ECO:0000313" key="3">
    <source>
        <dbReference type="Proteomes" id="UP000272503"/>
    </source>
</evidence>
<proteinExistence type="predicted"/>
<dbReference type="SUPFAM" id="SSF53474">
    <property type="entry name" value="alpha/beta-Hydrolases"/>
    <property type="match status" value="1"/>
</dbReference>
<comment type="caution">
    <text evidence="2">The sequence shown here is derived from an EMBL/GenBank/DDBJ whole genome shotgun (WGS) entry which is preliminary data.</text>
</comment>